<dbReference type="Gene3D" id="1.25.40.20">
    <property type="entry name" value="Ankyrin repeat-containing domain"/>
    <property type="match status" value="5"/>
</dbReference>
<feature type="repeat" description="ANK" evidence="8">
    <location>
        <begin position="244"/>
        <end position="276"/>
    </location>
</feature>
<keyword evidence="2" id="KW-0716">Sensory transduction</keyword>
<dbReference type="Pfam" id="PF00023">
    <property type="entry name" value="Ank"/>
    <property type="match status" value="1"/>
</dbReference>
<dbReference type="PROSITE" id="PS50088">
    <property type="entry name" value="ANK_REPEAT"/>
    <property type="match status" value="13"/>
</dbReference>
<comment type="caution">
    <text evidence="10">The sequence shown here is derived from an EMBL/GenBank/DDBJ whole genome shotgun (WGS) entry which is preliminary data.</text>
</comment>
<gene>
    <name evidence="10" type="ORF">KP79_PYT05885</name>
</gene>
<keyword evidence="3" id="KW-0677">Repeat</keyword>
<feature type="transmembrane region" description="Helical" evidence="9">
    <location>
        <begin position="782"/>
        <end position="802"/>
    </location>
</feature>
<feature type="repeat" description="ANK" evidence="8">
    <location>
        <begin position="386"/>
        <end position="418"/>
    </location>
</feature>
<feature type="repeat" description="ANK" evidence="8">
    <location>
        <begin position="620"/>
        <end position="652"/>
    </location>
</feature>
<dbReference type="Pfam" id="PF13637">
    <property type="entry name" value="Ank_4"/>
    <property type="match status" value="1"/>
</dbReference>
<dbReference type="PANTHER" id="PTHR47143">
    <property type="entry name" value="TRANSIENT RECEPTOR POTENTIAL CATION CHANNEL PROTEIN PAINLESS"/>
    <property type="match status" value="1"/>
</dbReference>
<evidence type="ECO:0000256" key="5">
    <source>
        <dbReference type="ARBA" id="ARBA00023065"/>
    </source>
</evidence>
<feature type="repeat" description="ANK" evidence="8">
    <location>
        <begin position="320"/>
        <end position="352"/>
    </location>
</feature>
<feature type="repeat" description="ANK" evidence="8">
    <location>
        <begin position="419"/>
        <end position="451"/>
    </location>
</feature>
<keyword evidence="7" id="KW-0407">Ion channel</keyword>
<dbReference type="SMART" id="SM00248">
    <property type="entry name" value="ANK"/>
    <property type="match status" value="17"/>
</dbReference>
<dbReference type="STRING" id="6573.A0A210QI64"/>
<evidence type="ECO:0000256" key="2">
    <source>
        <dbReference type="ARBA" id="ARBA00022606"/>
    </source>
</evidence>
<feature type="repeat" description="ANK" evidence="8">
    <location>
        <begin position="487"/>
        <end position="519"/>
    </location>
</feature>
<evidence type="ECO:0000256" key="1">
    <source>
        <dbReference type="ARBA" id="ARBA00022448"/>
    </source>
</evidence>
<feature type="repeat" description="ANK" evidence="8">
    <location>
        <begin position="142"/>
        <end position="174"/>
    </location>
</feature>
<reference evidence="10 11" key="1">
    <citation type="journal article" date="2017" name="Nat. Ecol. Evol.">
        <title>Scallop genome provides insights into evolution of bilaterian karyotype and development.</title>
        <authorList>
            <person name="Wang S."/>
            <person name="Zhang J."/>
            <person name="Jiao W."/>
            <person name="Li J."/>
            <person name="Xun X."/>
            <person name="Sun Y."/>
            <person name="Guo X."/>
            <person name="Huan P."/>
            <person name="Dong B."/>
            <person name="Zhang L."/>
            <person name="Hu X."/>
            <person name="Sun X."/>
            <person name="Wang J."/>
            <person name="Zhao C."/>
            <person name="Wang Y."/>
            <person name="Wang D."/>
            <person name="Huang X."/>
            <person name="Wang R."/>
            <person name="Lv J."/>
            <person name="Li Y."/>
            <person name="Zhang Z."/>
            <person name="Liu B."/>
            <person name="Lu W."/>
            <person name="Hui Y."/>
            <person name="Liang J."/>
            <person name="Zhou Z."/>
            <person name="Hou R."/>
            <person name="Li X."/>
            <person name="Liu Y."/>
            <person name="Li H."/>
            <person name="Ning X."/>
            <person name="Lin Y."/>
            <person name="Zhao L."/>
            <person name="Xing Q."/>
            <person name="Dou J."/>
            <person name="Li Y."/>
            <person name="Mao J."/>
            <person name="Guo H."/>
            <person name="Dou H."/>
            <person name="Li T."/>
            <person name="Mu C."/>
            <person name="Jiang W."/>
            <person name="Fu Q."/>
            <person name="Fu X."/>
            <person name="Miao Y."/>
            <person name="Liu J."/>
            <person name="Yu Q."/>
            <person name="Li R."/>
            <person name="Liao H."/>
            <person name="Li X."/>
            <person name="Kong Y."/>
            <person name="Jiang Z."/>
            <person name="Chourrout D."/>
            <person name="Li R."/>
            <person name="Bao Z."/>
        </authorList>
    </citation>
    <scope>NUCLEOTIDE SEQUENCE [LARGE SCALE GENOMIC DNA]</scope>
    <source>
        <strain evidence="10 11">PY_sf001</strain>
    </source>
</reference>
<keyword evidence="1" id="KW-0813">Transport</keyword>
<accession>A0A210QI64</accession>
<dbReference type="AlphaFoldDB" id="A0A210QI64"/>
<feature type="repeat" description="ANK" evidence="8">
    <location>
        <begin position="587"/>
        <end position="619"/>
    </location>
</feature>
<feature type="repeat" description="ANK" evidence="8">
    <location>
        <begin position="452"/>
        <end position="476"/>
    </location>
</feature>
<dbReference type="OrthoDB" id="1661883at2759"/>
<evidence type="ECO:0000256" key="8">
    <source>
        <dbReference type="PROSITE-ProRule" id="PRU00023"/>
    </source>
</evidence>
<evidence type="ECO:0000256" key="3">
    <source>
        <dbReference type="ARBA" id="ARBA00022737"/>
    </source>
</evidence>
<feature type="repeat" description="ANK" evidence="8">
    <location>
        <begin position="520"/>
        <end position="542"/>
    </location>
</feature>
<protein>
    <submittedName>
        <fullName evidence="10">Transient receptor potential cation channel subfamily A member 1</fullName>
    </submittedName>
</protein>
<dbReference type="SUPFAM" id="SSF48403">
    <property type="entry name" value="Ankyrin repeat"/>
    <property type="match status" value="2"/>
</dbReference>
<evidence type="ECO:0000256" key="9">
    <source>
        <dbReference type="SAM" id="Phobius"/>
    </source>
</evidence>
<dbReference type="EMBL" id="NEDP02003531">
    <property type="protein sequence ID" value="OWF48478.1"/>
    <property type="molecule type" value="Genomic_DNA"/>
</dbReference>
<dbReference type="InterPro" id="IPR036770">
    <property type="entry name" value="Ankyrin_rpt-contain_sf"/>
</dbReference>
<keyword evidence="9" id="KW-0472">Membrane</keyword>
<evidence type="ECO:0000256" key="7">
    <source>
        <dbReference type="ARBA" id="ARBA00023303"/>
    </source>
</evidence>
<evidence type="ECO:0000256" key="4">
    <source>
        <dbReference type="ARBA" id="ARBA00023043"/>
    </source>
</evidence>
<dbReference type="GO" id="GO:0034220">
    <property type="term" value="P:monoatomic ion transmembrane transport"/>
    <property type="evidence" value="ECO:0007669"/>
    <property type="project" value="UniProtKB-KW"/>
</dbReference>
<evidence type="ECO:0000313" key="11">
    <source>
        <dbReference type="Proteomes" id="UP000242188"/>
    </source>
</evidence>
<feature type="transmembrane region" description="Helical" evidence="9">
    <location>
        <begin position="941"/>
        <end position="964"/>
    </location>
</feature>
<feature type="repeat" description="ANK" evidence="8">
    <location>
        <begin position="208"/>
        <end position="229"/>
    </location>
</feature>
<feature type="repeat" description="ANK" evidence="8">
    <location>
        <begin position="353"/>
        <end position="385"/>
    </location>
</feature>
<evidence type="ECO:0000313" key="10">
    <source>
        <dbReference type="EMBL" id="OWF48478.1"/>
    </source>
</evidence>
<organism evidence="10 11">
    <name type="scientific">Mizuhopecten yessoensis</name>
    <name type="common">Japanese scallop</name>
    <name type="synonym">Patinopecten yessoensis</name>
    <dbReference type="NCBI Taxonomy" id="6573"/>
    <lineage>
        <taxon>Eukaryota</taxon>
        <taxon>Metazoa</taxon>
        <taxon>Spiralia</taxon>
        <taxon>Lophotrochozoa</taxon>
        <taxon>Mollusca</taxon>
        <taxon>Bivalvia</taxon>
        <taxon>Autobranchia</taxon>
        <taxon>Pteriomorphia</taxon>
        <taxon>Pectinida</taxon>
        <taxon>Pectinoidea</taxon>
        <taxon>Pectinidae</taxon>
        <taxon>Mizuhopecten</taxon>
    </lineage>
</organism>
<name>A0A210QI64_MIZYE</name>
<feature type="repeat" description="ANK" evidence="8">
    <location>
        <begin position="554"/>
        <end position="586"/>
    </location>
</feature>
<proteinExistence type="predicted"/>
<dbReference type="PANTHER" id="PTHR47143:SF1">
    <property type="entry name" value="ION_TRANS DOMAIN-CONTAINING PROTEIN"/>
    <property type="match status" value="1"/>
</dbReference>
<keyword evidence="11" id="KW-1185">Reference proteome</keyword>
<dbReference type="Proteomes" id="UP000242188">
    <property type="component" value="Unassembled WGS sequence"/>
</dbReference>
<evidence type="ECO:0000256" key="6">
    <source>
        <dbReference type="ARBA" id="ARBA00023180"/>
    </source>
</evidence>
<dbReference type="PRINTS" id="PR01415">
    <property type="entry name" value="ANKYRIN"/>
</dbReference>
<dbReference type="GO" id="GO:1902495">
    <property type="term" value="C:transmembrane transporter complex"/>
    <property type="evidence" value="ECO:0007669"/>
    <property type="project" value="TreeGrafter"/>
</dbReference>
<keyword evidence="4 8" id="KW-0040">ANK repeat</keyword>
<feature type="transmembrane region" description="Helical" evidence="9">
    <location>
        <begin position="875"/>
        <end position="897"/>
    </location>
</feature>
<keyword evidence="6" id="KW-0325">Glycoprotein</keyword>
<sequence>MATIKEDESSSPQIIVDPGDGEKFMLNQQAFTEPDKTNNFRSLVKKRIVKDVESPGLLTVPKAQLPTTKRSKKSTGRGLASILFGVKNPPKVHSLLEDEDDIEDSSKASSYTLWHAVRENNAKAVTDLLTQSSDLVNEVDNLGNSPLHLAAKHNAVAVMSVLIQHTADVNKEGQYRYCPLHTAARNNNCEAAHLLMQSHAKLMCQDAKMKTPLHLAARHGNLQMAQTLLTGEGAQVAVNAVDEDELTPLFDAVMHRQTKMAILLVERGANIYAEDINETLVFHFAAAEELIDLLELFIATGENLYGLAGKERLLTHRDNEGNTALHMAILNNKLKTADYLLRKGASVNQRNGSHSAPLHMAAVNGNVPIAELLLTHKAIISKRDKEHMTAIHRAAMYNRYQIVELLINKGGDVNVKSEDQMTPLMLACWKGHVQTTNFLLKNGAKISEVDQTCRSALHIAVQNGHPEVITQLLENGCASVMECLDQRDQTALHYAARLGDMLILNALLKHRCRLDARDQNGKTPLHIAAEYSNSKVIDILMQASQTELNDMDSDGKTPIMIAAETGNYNTAQALLYHGADLSMKDEEYRTATMLATAAGHTKLVRLLLENYAEINHSDKVKNTPLHIAAYHGHADTAKLLLSRNAKVTCRNSYGKTPLDAAIENKYTDVVIEMLKHCSWRDSMEMRDEDGFTPMKRLIEKVPEAAMVVMDNCLEYSDHRKDDLQYTVKHDFKYLDPGPGDLSCAQIRYFAVNTMVERKREDLLGHTLVQSLLLMKWRNFGRILFYLNLASYLIYLVILLTYIGLVPKITTSLLDDVRSCPVIVNATVAADPVLVASLKAAGSYSFTKVTEPAAIAFNNVLIGIANMYFLREVISIFVMVMSVLLLFLLSFASAFGITMAQTPGLTPDSWYPMTVLSMTLGELNFVSNYASETNAPFVVDNMLLMTMFMVIMPIGLMNLLVGIAVGDIDKIQKEAYLTRLSLQIQMLCSYEATFPRIIQRKLYKRRFEMKPNMESQSCWNQFKKKLLKVENNEKYLEEDSNDPMSEMLSQIKHDMRKQKAMLLQMQAAQKQQQEMMRQICSHLDVSVSLSRLSPVDSVRSDMLSRMDIS</sequence>
<keyword evidence="9" id="KW-0812">Transmembrane</keyword>
<dbReference type="InterPro" id="IPR052076">
    <property type="entry name" value="TRP_cation_channel"/>
</dbReference>
<dbReference type="InterPro" id="IPR002110">
    <property type="entry name" value="Ankyrin_rpt"/>
</dbReference>
<dbReference type="Pfam" id="PF12796">
    <property type="entry name" value="Ank_2"/>
    <property type="match status" value="5"/>
</dbReference>
<dbReference type="GO" id="GO:0022857">
    <property type="term" value="F:transmembrane transporter activity"/>
    <property type="evidence" value="ECO:0007669"/>
    <property type="project" value="TreeGrafter"/>
</dbReference>
<keyword evidence="5" id="KW-0406">Ion transport</keyword>
<keyword evidence="10" id="KW-0675">Receptor</keyword>
<dbReference type="PROSITE" id="PS50297">
    <property type="entry name" value="ANK_REP_REGION"/>
    <property type="match status" value="12"/>
</dbReference>
<keyword evidence="9" id="KW-1133">Transmembrane helix</keyword>